<dbReference type="GO" id="GO:0009295">
    <property type="term" value="C:nucleoid"/>
    <property type="evidence" value="ECO:0007669"/>
    <property type="project" value="TreeGrafter"/>
</dbReference>
<dbReference type="InterPro" id="IPR000424">
    <property type="entry name" value="Primosome_PriB/ssb"/>
</dbReference>
<evidence type="ECO:0000256" key="2">
    <source>
        <dbReference type="PROSITE-ProRule" id="PRU00252"/>
    </source>
</evidence>
<evidence type="ECO:0000256" key="3">
    <source>
        <dbReference type="SAM" id="MobiDB-lite"/>
    </source>
</evidence>
<dbReference type="GO" id="GO:0003697">
    <property type="term" value="F:single-stranded DNA binding"/>
    <property type="evidence" value="ECO:0007669"/>
    <property type="project" value="InterPro"/>
</dbReference>
<dbReference type="AlphaFoldDB" id="A0A512DC33"/>
<evidence type="ECO:0000313" key="4">
    <source>
        <dbReference type="EMBL" id="GEO34039.1"/>
    </source>
</evidence>
<proteinExistence type="predicted"/>
<keyword evidence="5" id="KW-1185">Reference proteome</keyword>
<feature type="region of interest" description="Disordered" evidence="3">
    <location>
        <begin position="123"/>
        <end position="189"/>
    </location>
</feature>
<accession>A0A512DC33</accession>
<dbReference type="PANTHER" id="PTHR10302:SF0">
    <property type="entry name" value="SINGLE-STRANDED DNA-BINDING PROTEIN, MITOCHONDRIAL"/>
    <property type="match status" value="1"/>
</dbReference>
<dbReference type="RefSeq" id="WP_146902968.1">
    <property type="nucleotide sequence ID" value="NZ_BAAARM010000003.1"/>
</dbReference>
<dbReference type="CDD" id="cd04496">
    <property type="entry name" value="SSB_OBF"/>
    <property type="match status" value="1"/>
</dbReference>
<feature type="compositionally biased region" description="Acidic residues" evidence="3">
    <location>
        <begin position="178"/>
        <end position="189"/>
    </location>
</feature>
<dbReference type="Gene3D" id="2.40.50.140">
    <property type="entry name" value="Nucleic acid-binding proteins"/>
    <property type="match status" value="1"/>
</dbReference>
<dbReference type="Pfam" id="PF00436">
    <property type="entry name" value="SSB"/>
    <property type="match status" value="1"/>
</dbReference>
<sequence>MSTNDLTVTLVGWVGTEPRHYTGATATPFTSFRMANTRRYFDRAQDAWADGRTEWFTVKVWRQSALNVASSLRKGDPVLVHGRLSTEQWESPEGPRTSLVLEALAIGPDLTYGRATFARTVHVAPGTPDVGSGEDGGGGRDADDPWASDLLGGGDRPPAGEDGAGGAGDPATSGPAVEADDGDRELDRV</sequence>
<keyword evidence="1 2" id="KW-0238">DNA-binding</keyword>
<evidence type="ECO:0000256" key="1">
    <source>
        <dbReference type="ARBA" id="ARBA00023125"/>
    </source>
</evidence>
<protein>
    <submittedName>
        <fullName evidence="4">Single-stranded DNA-binding protein</fullName>
    </submittedName>
</protein>
<dbReference type="GO" id="GO:0006260">
    <property type="term" value="P:DNA replication"/>
    <property type="evidence" value="ECO:0007669"/>
    <property type="project" value="InterPro"/>
</dbReference>
<dbReference type="InterPro" id="IPR012340">
    <property type="entry name" value="NA-bd_OB-fold"/>
</dbReference>
<dbReference type="InterPro" id="IPR011344">
    <property type="entry name" value="ssDNA-bd"/>
</dbReference>
<name>A0A512DC33_9CELL</name>
<evidence type="ECO:0000313" key="5">
    <source>
        <dbReference type="Proteomes" id="UP000321181"/>
    </source>
</evidence>
<dbReference type="PROSITE" id="PS50935">
    <property type="entry name" value="SSB"/>
    <property type="match status" value="1"/>
</dbReference>
<dbReference type="OrthoDB" id="4427276at2"/>
<organism evidence="4 5">
    <name type="scientific">Cellulomonas aerilata</name>
    <dbReference type="NCBI Taxonomy" id="515326"/>
    <lineage>
        <taxon>Bacteria</taxon>
        <taxon>Bacillati</taxon>
        <taxon>Actinomycetota</taxon>
        <taxon>Actinomycetes</taxon>
        <taxon>Micrococcales</taxon>
        <taxon>Cellulomonadaceae</taxon>
        <taxon>Cellulomonas</taxon>
    </lineage>
</organism>
<dbReference type="Proteomes" id="UP000321181">
    <property type="component" value="Unassembled WGS sequence"/>
</dbReference>
<reference evidence="4 5" key="1">
    <citation type="submission" date="2019-07" db="EMBL/GenBank/DDBJ databases">
        <title>Whole genome shotgun sequence of Cellulomonas aerilata NBRC 106308.</title>
        <authorList>
            <person name="Hosoyama A."/>
            <person name="Uohara A."/>
            <person name="Ohji S."/>
            <person name="Ichikawa N."/>
        </authorList>
    </citation>
    <scope>NUCLEOTIDE SEQUENCE [LARGE SCALE GENOMIC DNA]</scope>
    <source>
        <strain evidence="4 5">NBRC 106308</strain>
    </source>
</reference>
<dbReference type="EMBL" id="BJYY01000013">
    <property type="protein sequence ID" value="GEO34039.1"/>
    <property type="molecule type" value="Genomic_DNA"/>
</dbReference>
<dbReference type="PANTHER" id="PTHR10302">
    <property type="entry name" value="SINGLE-STRANDED DNA-BINDING PROTEIN"/>
    <property type="match status" value="1"/>
</dbReference>
<dbReference type="SUPFAM" id="SSF50249">
    <property type="entry name" value="Nucleic acid-binding proteins"/>
    <property type="match status" value="1"/>
</dbReference>
<gene>
    <name evidence="4" type="primary">ssb_2</name>
    <name evidence="4" type="ORF">CAE01nite_17640</name>
</gene>
<comment type="caution">
    <text evidence="4">The sequence shown here is derived from an EMBL/GenBank/DDBJ whole genome shotgun (WGS) entry which is preliminary data.</text>
</comment>